<dbReference type="RefSeq" id="XP_016443936.1">
    <property type="nucleotide sequence ID" value="XM_016588450.2"/>
</dbReference>
<evidence type="ECO:0000256" key="1">
    <source>
        <dbReference type="ARBA" id="ARBA00004141"/>
    </source>
</evidence>
<dbReference type="GO" id="GO:0022857">
    <property type="term" value="F:transmembrane transporter activity"/>
    <property type="evidence" value="ECO:0000318"/>
    <property type="project" value="GO_Central"/>
</dbReference>
<reference evidence="10" key="1">
    <citation type="journal article" date="2014" name="Nat. Commun.">
        <title>The tobacco genome sequence and its comparison with those of tomato and potato.</title>
        <authorList>
            <person name="Sierro N."/>
            <person name="Battey J.N."/>
            <person name="Ouadi S."/>
            <person name="Bakaher N."/>
            <person name="Bovet L."/>
            <person name="Willig A."/>
            <person name="Goepfert S."/>
            <person name="Peitsch M.C."/>
            <person name="Ivanov N.V."/>
        </authorList>
    </citation>
    <scope>NUCLEOTIDE SEQUENCE [LARGE SCALE GENOMIC DNA]</scope>
</reference>
<protein>
    <submittedName>
        <fullName evidence="11">Mitochondrial dicarboxylate/tricarboxylate transporter DTC-like isoform X1</fullName>
    </submittedName>
</protein>
<dbReference type="GO" id="GO:0016020">
    <property type="term" value="C:membrane"/>
    <property type="evidence" value="ECO:0007669"/>
    <property type="project" value="UniProtKB-SubCell"/>
</dbReference>
<comment type="subcellular location">
    <subcellularLocation>
        <location evidence="1">Membrane</location>
        <topology evidence="1">Multi-pass membrane protein</topology>
    </subcellularLocation>
</comment>
<gene>
    <name evidence="11" type="primary">LOC107769248</name>
</gene>
<dbReference type="SUPFAM" id="SSF103506">
    <property type="entry name" value="Mitochondrial carrier"/>
    <property type="match status" value="1"/>
</dbReference>
<dbReference type="Proteomes" id="UP000790787">
    <property type="component" value="Chromosome 19"/>
</dbReference>
<dbReference type="InterPro" id="IPR018108">
    <property type="entry name" value="MCP_transmembrane"/>
</dbReference>
<evidence type="ECO:0000256" key="6">
    <source>
        <dbReference type="ARBA" id="ARBA00022989"/>
    </source>
</evidence>
<reference evidence="11" key="2">
    <citation type="submission" date="2025-08" db="UniProtKB">
        <authorList>
            <consortium name="RefSeq"/>
        </authorList>
    </citation>
    <scope>IDENTIFICATION</scope>
    <source>
        <tissue evidence="11">Leaf</tissue>
    </source>
</reference>
<evidence type="ECO:0000256" key="2">
    <source>
        <dbReference type="ARBA" id="ARBA00006375"/>
    </source>
</evidence>
<comment type="similarity">
    <text evidence="2 9">Belongs to the mitochondrial carrier (TC 2.A.29) family.</text>
</comment>
<dbReference type="InterPro" id="IPR023395">
    <property type="entry name" value="MCP_dom_sf"/>
</dbReference>
<dbReference type="RefSeq" id="XP_016443936.1">
    <property type="nucleotide sequence ID" value="XM_016588450.1"/>
</dbReference>
<dbReference type="OMA" id="CAKYRSM"/>
<keyword evidence="7 8" id="KW-0472">Membrane</keyword>
<dbReference type="PROSITE" id="PS50920">
    <property type="entry name" value="SOLCAR"/>
    <property type="match status" value="1"/>
</dbReference>
<dbReference type="GeneID" id="107769248"/>
<dbReference type="PaxDb" id="4097-A0A1S3XVG4"/>
<evidence type="ECO:0000313" key="10">
    <source>
        <dbReference type="Proteomes" id="UP000790787"/>
    </source>
</evidence>
<dbReference type="KEGG" id="nta:107769248"/>
<proteinExistence type="inferred from homology"/>
<organism evidence="10 11">
    <name type="scientific">Nicotiana tabacum</name>
    <name type="common">Common tobacco</name>
    <dbReference type="NCBI Taxonomy" id="4097"/>
    <lineage>
        <taxon>Eukaryota</taxon>
        <taxon>Viridiplantae</taxon>
        <taxon>Streptophyta</taxon>
        <taxon>Embryophyta</taxon>
        <taxon>Tracheophyta</taxon>
        <taxon>Spermatophyta</taxon>
        <taxon>Magnoliopsida</taxon>
        <taxon>eudicotyledons</taxon>
        <taxon>Gunneridae</taxon>
        <taxon>Pentapetalae</taxon>
        <taxon>asterids</taxon>
        <taxon>lamiids</taxon>
        <taxon>Solanales</taxon>
        <taxon>Solanaceae</taxon>
        <taxon>Nicotianoideae</taxon>
        <taxon>Nicotianeae</taxon>
        <taxon>Nicotiana</taxon>
    </lineage>
</organism>
<keyword evidence="4 8" id="KW-0812">Transmembrane</keyword>
<evidence type="ECO:0000256" key="5">
    <source>
        <dbReference type="ARBA" id="ARBA00022737"/>
    </source>
</evidence>
<dbReference type="PANTHER" id="PTHR45618">
    <property type="entry name" value="MITOCHONDRIAL DICARBOXYLATE CARRIER-RELATED"/>
    <property type="match status" value="1"/>
</dbReference>
<keyword evidence="6" id="KW-1133">Transmembrane helix</keyword>
<dbReference type="AlphaFoldDB" id="A0A1S3XVG4"/>
<accession>A0A1S3XVG4</accession>
<feature type="repeat" description="Solcar" evidence="8">
    <location>
        <begin position="122"/>
        <end position="212"/>
    </location>
</feature>
<evidence type="ECO:0000256" key="3">
    <source>
        <dbReference type="ARBA" id="ARBA00022448"/>
    </source>
</evidence>
<evidence type="ECO:0000313" key="11">
    <source>
        <dbReference type="RefSeq" id="XP_016443936.1"/>
    </source>
</evidence>
<keyword evidence="10" id="KW-1185">Reference proteome</keyword>
<dbReference type="InterPro" id="IPR050391">
    <property type="entry name" value="Mito_Metabolite_Transporter"/>
</dbReference>
<keyword evidence="3 9" id="KW-0813">Transport</keyword>
<dbReference type="Pfam" id="PF00153">
    <property type="entry name" value="Mito_carr"/>
    <property type="match status" value="1"/>
</dbReference>
<keyword evidence="5" id="KW-0677">Repeat</keyword>
<name>A0A1S3XVG4_TOBAC</name>
<sequence length="314" mass="34640">MEDSELNMMYEKEKQMVKVSESSFRNSVWPSLKPFVNGGLAAVLPLSSVYFLQSCIYHSLNAMVKSSGQELINPKWLHQTYFNVSQRMPFVLSRGGINMAALLGSYEILTRKVKVLNKGSPLTIYQEAGCGLISGTFRAYICYPLIEGHVAAGIAQAVNLKCNRFGHIFSTITQVVRNEGVLALWKGAPRVNPASMASCTGMLVSYDRTRIYLKERYGLRENAARLGAGIFSGMCSGACAISIRYAAEIIGFIRSKRVKSPHSFLFYALKVLKPGGGSNFYSRLGKQSVRNAPGAMIMWVFLEAVRDAEESIGL</sequence>
<evidence type="ECO:0000256" key="4">
    <source>
        <dbReference type="ARBA" id="ARBA00022692"/>
    </source>
</evidence>
<evidence type="ECO:0000256" key="7">
    <source>
        <dbReference type="ARBA" id="ARBA00023136"/>
    </source>
</evidence>
<dbReference type="Gene3D" id="1.50.40.10">
    <property type="entry name" value="Mitochondrial carrier domain"/>
    <property type="match status" value="1"/>
</dbReference>
<evidence type="ECO:0000256" key="8">
    <source>
        <dbReference type="PROSITE-ProRule" id="PRU00282"/>
    </source>
</evidence>
<dbReference type="OrthoDB" id="1618019at2759"/>
<evidence type="ECO:0000256" key="9">
    <source>
        <dbReference type="RuleBase" id="RU000488"/>
    </source>
</evidence>